<keyword evidence="1" id="KW-0472">Membrane</keyword>
<feature type="transmembrane region" description="Helical" evidence="1">
    <location>
        <begin position="12"/>
        <end position="31"/>
    </location>
</feature>
<name>C6T3I6_SOYBN</name>
<keyword evidence="1" id="KW-1133">Transmembrane helix</keyword>
<evidence type="ECO:0000256" key="1">
    <source>
        <dbReference type="SAM" id="Phobius"/>
    </source>
</evidence>
<sequence length="104" mass="11925">MITRYRCSSICPISIPWRVVTIVVISNFLFIDNAPLRNLFILHHLDSLMSLRVVVMHVVVAGSSNHILLINNLLVEDTVSIRVVVVAHHWSWCGILHDRFPLNF</sequence>
<evidence type="ECO:0000313" key="2">
    <source>
        <dbReference type="EMBL" id="ACU16224.1"/>
    </source>
</evidence>
<reference evidence="2" key="1">
    <citation type="submission" date="2009-08" db="EMBL/GenBank/DDBJ databases">
        <authorList>
            <person name="Cheung F."/>
            <person name="Xiao Y."/>
            <person name="Chan A."/>
            <person name="Moskal W."/>
            <person name="Town C.D."/>
        </authorList>
    </citation>
    <scope>NUCLEOTIDE SEQUENCE</scope>
</reference>
<keyword evidence="1" id="KW-0812">Transmembrane</keyword>
<accession>C6T3I6</accession>
<proteinExistence type="evidence at transcript level"/>
<organism evidence="2">
    <name type="scientific">Glycine max</name>
    <name type="common">Soybean</name>
    <name type="synonym">Glycine hispida</name>
    <dbReference type="NCBI Taxonomy" id="3847"/>
    <lineage>
        <taxon>Eukaryota</taxon>
        <taxon>Viridiplantae</taxon>
        <taxon>Streptophyta</taxon>
        <taxon>Embryophyta</taxon>
        <taxon>Tracheophyta</taxon>
        <taxon>Spermatophyta</taxon>
        <taxon>Magnoliopsida</taxon>
        <taxon>eudicotyledons</taxon>
        <taxon>Gunneridae</taxon>
        <taxon>Pentapetalae</taxon>
        <taxon>rosids</taxon>
        <taxon>fabids</taxon>
        <taxon>Fabales</taxon>
        <taxon>Fabaceae</taxon>
        <taxon>Papilionoideae</taxon>
        <taxon>50 kb inversion clade</taxon>
        <taxon>NPAAA clade</taxon>
        <taxon>indigoferoid/millettioid clade</taxon>
        <taxon>Phaseoleae</taxon>
        <taxon>Glycine</taxon>
        <taxon>Glycine subgen. Soja</taxon>
    </lineage>
</organism>
<dbReference type="AlphaFoldDB" id="C6T3I6"/>
<dbReference type="EMBL" id="BT091997">
    <property type="protein sequence ID" value="ACU16224.1"/>
    <property type="molecule type" value="mRNA"/>
</dbReference>
<feature type="transmembrane region" description="Helical" evidence="1">
    <location>
        <begin position="51"/>
        <end position="74"/>
    </location>
</feature>
<protein>
    <submittedName>
        <fullName evidence="2">Uncharacterized protein</fullName>
    </submittedName>
</protein>